<proteinExistence type="predicted"/>
<dbReference type="SUPFAM" id="SSF52266">
    <property type="entry name" value="SGNH hydrolase"/>
    <property type="match status" value="1"/>
</dbReference>
<dbReference type="AlphaFoldDB" id="A0A0F4KU11"/>
<evidence type="ECO:0000313" key="3">
    <source>
        <dbReference type="Proteomes" id="UP000033567"/>
    </source>
</evidence>
<comment type="caution">
    <text evidence="2">The sequence shown here is derived from an EMBL/GenBank/DDBJ whole genome shotgun (WGS) entry which is preliminary data.</text>
</comment>
<name>A0A0F4KU11_9BIFI</name>
<feature type="domain" description="SGNH hydrolase-type esterase" evidence="1">
    <location>
        <begin position="140"/>
        <end position="304"/>
    </location>
</feature>
<dbReference type="PANTHER" id="PTHR37834">
    <property type="entry name" value="GDSL-LIKE LIPASE/ACYLHYDROLASE DOMAIN PROTEIN (AFU_ORTHOLOGUE AFUA_2G00620)"/>
    <property type="match status" value="1"/>
</dbReference>
<organism evidence="2 3">
    <name type="scientific">Bifidobacterium mellis</name>
    <dbReference type="NCBI Taxonomy" id="1293823"/>
    <lineage>
        <taxon>Bacteria</taxon>
        <taxon>Bacillati</taxon>
        <taxon>Actinomycetota</taxon>
        <taxon>Actinomycetes</taxon>
        <taxon>Bifidobacteriales</taxon>
        <taxon>Bifidobacteriaceae</taxon>
        <taxon>Bifidobacterium</taxon>
    </lineage>
</organism>
<dbReference type="EMBL" id="JWMF01000007">
    <property type="protein sequence ID" value="KJY50147.1"/>
    <property type="molecule type" value="Genomic_DNA"/>
</dbReference>
<dbReference type="RefSeq" id="WP_082069486.1">
    <property type="nucleotide sequence ID" value="NZ_KQ033885.1"/>
</dbReference>
<evidence type="ECO:0000313" key="2">
    <source>
        <dbReference type="EMBL" id="KJY50147.1"/>
    </source>
</evidence>
<gene>
    <name evidence="2" type="ORF">JF70_08320</name>
</gene>
<sequence>MGRVDWKADQCPLWVFPYTQVRFRFTGKYLGVRLINARQYGTSCLGAFIDGFEYRIDLVHCRSQRNVPVADQDFVWSDSAVSPYSVEVTIADNLPDIEHEAVIFKRQDGQHYLKLTGIMLEQSAKLYPDKEQPSKRRMEVFGDSIACGERNEASLYAGREDPSADLSSYSNAWYSFAAIAARSLGAQLHDVSQGGAALLDGIGWFQAPQSIGMESIWNKIEYNSFIGPCRPWDFSQYQPQVVIVALGQNDAHPRDFMAQDYSGSQAEHWRRSYAKFLRTLMEIYPRAQIITATSVLAHNEHWDRAIEETCRELGRSCIHHLVYRRNGIATSGHPRISEQQEMADELAAFIQDLGSRIW</sequence>
<reference evidence="2 3" key="1">
    <citation type="submission" date="2014-12" db="EMBL/GenBank/DDBJ databases">
        <title>Comparative genomics of the lactic acid bacteria isolated from the honey bee gut.</title>
        <authorList>
            <person name="Ellegaard K.M."/>
            <person name="Tamarit D."/>
            <person name="Javelind E."/>
            <person name="Olofsson T."/>
            <person name="Andersson S.G."/>
            <person name="Vasquez A."/>
        </authorList>
    </citation>
    <scope>NUCLEOTIDE SEQUENCE [LARGE SCALE GENOMIC DNA]</scope>
    <source>
        <strain evidence="2 3">Bin7</strain>
    </source>
</reference>
<dbReference type="Pfam" id="PF13472">
    <property type="entry name" value="Lipase_GDSL_2"/>
    <property type="match status" value="1"/>
</dbReference>
<dbReference type="Proteomes" id="UP000033567">
    <property type="component" value="Unassembled WGS sequence"/>
</dbReference>
<dbReference type="InterPro" id="IPR036514">
    <property type="entry name" value="SGNH_hydro_sf"/>
</dbReference>
<keyword evidence="3" id="KW-1185">Reference proteome</keyword>
<accession>A0A0F4KU11</accession>
<dbReference type="Gene3D" id="3.40.50.1110">
    <property type="entry name" value="SGNH hydrolase"/>
    <property type="match status" value="1"/>
</dbReference>
<dbReference type="PANTHER" id="PTHR37834:SF2">
    <property type="entry name" value="ESTERASE, SGNH HYDROLASE-TYPE"/>
    <property type="match status" value="1"/>
</dbReference>
<dbReference type="InterPro" id="IPR052762">
    <property type="entry name" value="PCW_deacetylase/CE"/>
</dbReference>
<protein>
    <recommendedName>
        <fullName evidence="1">SGNH hydrolase-type esterase domain-containing protein</fullName>
    </recommendedName>
</protein>
<dbReference type="PATRIC" id="fig|1684.5.peg.878"/>
<dbReference type="Gene3D" id="2.60.120.260">
    <property type="entry name" value="Galactose-binding domain-like"/>
    <property type="match status" value="1"/>
</dbReference>
<dbReference type="InterPro" id="IPR013830">
    <property type="entry name" value="SGNH_hydro"/>
</dbReference>
<evidence type="ECO:0000259" key="1">
    <source>
        <dbReference type="Pfam" id="PF13472"/>
    </source>
</evidence>